<dbReference type="InterPro" id="IPR026875">
    <property type="entry name" value="PHydrolase_assoc_dom"/>
</dbReference>
<dbReference type="PANTHER" id="PTHR11373:SF43">
    <property type="entry name" value="DEOXYGUANOSINETRIPHOSPHATE TRIPHOSPHOHYDROLASE-LIKE PROTEIN"/>
    <property type="match status" value="1"/>
</dbReference>
<dbReference type="SUPFAM" id="SSF109604">
    <property type="entry name" value="HD-domain/PDEase-like"/>
    <property type="match status" value="1"/>
</dbReference>
<evidence type="ECO:0000256" key="3">
    <source>
        <dbReference type="SAM" id="MobiDB-lite"/>
    </source>
</evidence>
<dbReference type="GO" id="GO:0006203">
    <property type="term" value="P:dGTP catabolic process"/>
    <property type="evidence" value="ECO:0007669"/>
    <property type="project" value="TreeGrafter"/>
</dbReference>
<evidence type="ECO:0000313" key="5">
    <source>
        <dbReference type="EMBL" id="MBT2188028.1"/>
    </source>
</evidence>
<dbReference type="InterPro" id="IPR003607">
    <property type="entry name" value="HD/PDEase_dom"/>
</dbReference>
<keyword evidence="1 2" id="KW-0378">Hydrolase</keyword>
<dbReference type="EMBL" id="JAHGAW010000008">
    <property type="protein sequence ID" value="MBT2188028.1"/>
    <property type="molecule type" value="Genomic_DNA"/>
</dbReference>
<dbReference type="NCBIfam" id="NF002326">
    <property type="entry name" value="PRK01286.1-1"/>
    <property type="match status" value="1"/>
</dbReference>
<protein>
    <recommendedName>
        <fullName evidence="2">Deoxyguanosinetriphosphate triphosphohydrolase-like protein</fullName>
    </recommendedName>
</protein>
<keyword evidence="6" id="KW-1185">Reference proteome</keyword>
<dbReference type="PROSITE" id="PS51831">
    <property type="entry name" value="HD"/>
    <property type="match status" value="1"/>
</dbReference>
<dbReference type="GO" id="GO:0008832">
    <property type="term" value="F:dGTPase activity"/>
    <property type="evidence" value="ECO:0007669"/>
    <property type="project" value="TreeGrafter"/>
</dbReference>
<sequence length="390" mass="43796">MTALASYACDPARSRGRQYDEPGGEARGPRDIFQRDRDRIIHSISFRRLRHKTQVFIAPDGDHYRVRLTHSLEVAQIGRTIARVLGLNEDLTEALCLAHDIGHPPFGHSGEDALEEALAAHGGFDHNAHCLRTLMQLEMAYPRFPGLNLSWEMLEGLAKHNGPITAPNWAMREVNNAFPLDLTSWASLEAQVAALSDDIAYDNHDIDDGLRAGILSLEQLLDVPIVARCWDRVVARHPDIPVERLVRELIREQIGYMVNDLIETTRANLVDLGLADADVSAIRGAGRAVAAFSDGMREDERTLKRFMYKNLYHHPLQLAAAERARIIVADLFEAYHADPALMGSAWDATCLPNEPHRSRHIADYIAGMTDRFAEQAHRDIYGSKFDRRAH</sequence>
<evidence type="ECO:0000259" key="4">
    <source>
        <dbReference type="PROSITE" id="PS51831"/>
    </source>
</evidence>
<dbReference type="InterPro" id="IPR050135">
    <property type="entry name" value="dGTPase-like"/>
</dbReference>
<evidence type="ECO:0000256" key="2">
    <source>
        <dbReference type="HAMAP-Rule" id="MF_01212"/>
    </source>
</evidence>
<name>A0A9X1DEF7_9SPHN</name>
<gene>
    <name evidence="5" type="ORF">KK488_13820</name>
</gene>
<dbReference type="AlphaFoldDB" id="A0A9X1DEF7"/>
<evidence type="ECO:0000256" key="1">
    <source>
        <dbReference type="ARBA" id="ARBA00022801"/>
    </source>
</evidence>
<dbReference type="Pfam" id="PF01966">
    <property type="entry name" value="HD"/>
    <property type="match status" value="1"/>
</dbReference>
<dbReference type="InterPro" id="IPR006674">
    <property type="entry name" value="HD_domain"/>
</dbReference>
<dbReference type="NCBIfam" id="TIGR01353">
    <property type="entry name" value="dGTP_triPase"/>
    <property type="match status" value="1"/>
</dbReference>
<dbReference type="InterPro" id="IPR023023">
    <property type="entry name" value="dNTPase_2"/>
</dbReference>
<organism evidence="5 6">
    <name type="scientific">Sphingobium nicotianae</name>
    <dbReference type="NCBI Taxonomy" id="2782607"/>
    <lineage>
        <taxon>Bacteria</taxon>
        <taxon>Pseudomonadati</taxon>
        <taxon>Pseudomonadota</taxon>
        <taxon>Alphaproteobacteria</taxon>
        <taxon>Sphingomonadales</taxon>
        <taxon>Sphingomonadaceae</taxon>
        <taxon>Sphingobium</taxon>
    </lineage>
</organism>
<dbReference type="Gene3D" id="1.10.3210.10">
    <property type="entry name" value="Hypothetical protein af1432"/>
    <property type="match status" value="1"/>
</dbReference>
<proteinExistence type="inferred from homology"/>
<comment type="caution">
    <text evidence="5">The sequence shown here is derived from an EMBL/GenBank/DDBJ whole genome shotgun (WGS) entry which is preliminary data.</text>
</comment>
<comment type="similarity">
    <text evidence="2">Belongs to the dGTPase family. Type 2 subfamily.</text>
</comment>
<reference evidence="5" key="1">
    <citation type="submission" date="2021-05" db="EMBL/GenBank/DDBJ databases">
        <title>Genome of Sphingobium sp. strain.</title>
        <authorList>
            <person name="Fan R."/>
        </authorList>
    </citation>
    <scope>NUCLEOTIDE SEQUENCE</scope>
    <source>
        <strain evidence="5">H33</strain>
    </source>
</reference>
<dbReference type="RefSeq" id="WP_214624268.1">
    <property type="nucleotide sequence ID" value="NZ_JAHGAW010000008.1"/>
</dbReference>
<evidence type="ECO:0000313" key="6">
    <source>
        <dbReference type="Proteomes" id="UP001138757"/>
    </source>
</evidence>
<dbReference type="Pfam" id="PF13286">
    <property type="entry name" value="HD_assoc"/>
    <property type="match status" value="1"/>
</dbReference>
<dbReference type="InterPro" id="IPR006261">
    <property type="entry name" value="dGTPase"/>
</dbReference>
<dbReference type="PANTHER" id="PTHR11373">
    <property type="entry name" value="DEOXYNUCLEOSIDE TRIPHOSPHATE TRIPHOSPHOHYDROLASE"/>
    <property type="match status" value="1"/>
</dbReference>
<dbReference type="CDD" id="cd00077">
    <property type="entry name" value="HDc"/>
    <property type="match status" value="1"/>
</dbReference>
<feature type="region of interest" description="Disordered" evidence="3">
    <location>
        <begin position="1"/>
        <end position="30"/>
    </location>
</feature>
<dbReference type="SMART" id="SM00471">
    <property type="entry name" value="HDc"/>
    <property type="match status" value="1"/>
</dbReference>
<feature type="domain" description="HD" evidence="4">
    <location>
        <begin position="67"/>
        <end position="202"/>
    </location>
</feature>
<dbReference type="HAMAP" id="MF_01212">
    <property type="entry name" value="dGTPase_type2"/>
    <property type="match status" value="1"/>
</dbReference>
<dbReference type="Proteomes" id="UP001138757">
    <property type="component" value="Unassembled WGS sequence"/>
</dbReference>
<accession>A0A9X1DEF7</accession>